<feature type="coiled-coil region" evidence="1">
    <location>
        <begin position="17"/>
        <end position="51"/>
    </location>
</feature>
<dbReference type="InterPro" id="IPR005135">
    <property type="entry name" value="Endo/exonuclease/phosphatase"/>
</dbReference>
<feature type="region of interest" description="Disordered" evidence="2">
    <location>
        <begin position="218"/>
        <end position="278"/>
    </location>
</feature>
<dbReference type="PANTHER" id="PTHR23227:SF67">
    <property type="entry name" value="CRANIOFACIAL DEVELOPMENT PROTEIN 2-LIKE"/>
    <property type="match status" value="1"/>
</dbReference>
<dbReference type="SUPFAM" id="SSF56219">
    <property type="entry name" value="DNase I-like"/>
    <property type="match status" value="1"/>
</dbReference>
<evidence type="ECO:0000259" key="3">
    <source>
        <dbReference type="Pfam" id="PF03372"/>
    </source>
</evidence>
<feature type="region of interest" description="Disordered" evidence="2">
    <location>
        <begin position="579"/>
        <end position="609"/>
    </location>
</feature>
<reference evidence="5" key="1">
    <citation type="submission" date="2025-08" db="UniProtKB">
        <authorList>
            <consortium name="RefSeq"/>
        </authorList>
    </citation>
    <scope>IDENTIFICATION</scope>
</reference>
<organism evidence="4 5">
    <name type="scientific">Bicyclus anynana</name>
    <name type="common">Squinting bush brown butterfly</name>
    <dbReference type="NCBI Taxonomy" id="110368"/>
    <lineage>
        <taxon>Eukaryota</taxon>
        <taxon>Metazoa</taxon>
        <taxon>Ecdysozoa</taxon>
        <taxon>Arthropoda</taxon>
        <taxon>Hexapoda</taxon>
        <taxon>Insecta</taxon>
        <taxon>Pterygota</taxon>
        <taxon>Neoptera</taxon>
        <taxon>Endopterygota</taxon>
        <taxon>Lepidoptera</taxon>
        <taxon>Glossata</taxon>
        <taxon>Ditrysia</taxon>
        <taxon>Papilionoidea</taxon>
        <taxon>Nymphalidae</taxon>
        <taxon>Satyrinae</taxon>
        <taxon>Satyrini</taxon>
        <taxon>Mycalesina</taxon>
        <taxon>Bicyclus</taxon>
    </lineage>
</organism>
<feature type="domain" description="Endonuclease/exonuclease/phosphatase" evidence="3">
    <location>
        <begin position="284"/>
        <end position="498"/>
    </location>
</feature>
<dbReference type="Pfam" id="PF03372">
    <property type="entry name" value="Exo_endo_phos"/>
    <property type="match status" value="1"/>
</dbReference>
<feature type="region of interest" description="Disordered" evidence="2">
    <location>
        <begin position="177"/>
        <end position="198"/>
    </location>
</feature>
<dbReference type="Gene3D" id="3.30.70.1820">
    <property type="entry name" value="L1 transposable element, RRM domain"/>
    <property type="match status" value="1"/>
</dbReference>
<name>A0ABM3LHQ0_BICAN</name>
<accession>A0ABM3LHQ0</accession>
<dbReference type="InterPro" id="IPR036691">
    <property type="entry name" value="Endo/exonu/phosph_ase_sf"/>
</dbReference>
<evidence type="ECO:0000256" key="2">
    <source>
        <dbReference type="SAM" id="MobiDB-lite"/>
    </source>
</evidence>
<sequence>MAAQTREITIAVTKNVSESINEKLSTLIEENKNLKLQVQSLDDKIKLMDEQKRRNNIIFFGIKEEQHRESPMETIINLLGKNMNIHINSTEINNAYRLGKKENNTPRPILVTFTTFWRRNEVLKNKKKLGLGTYVKEDLSKETLEMRKQLLPQLKEERAKGNICYFVKDKIVTKEPKEDKIDKRKRYRSDSPEKLPMEPTTLHSTRQIRVIVTTFKPKKHPIDTGNRKTKHKNKNYLPNETTNTPRRLVTAGESDHYPPNITPKRQTNTLKDKKQQNNKNIHIATYNTLSLRSEENLQELIYSLQDIKWDIIGLSEVRRNGEAIVEYGQFILYYKGETPGRHGVGFLIKKELKNLIIEMIGISERIAILNTKIPSSKEVWSIVQIYSPTEQSTKTEIDTFYSSLNIAIKEHTHKNCIIMGDFNAQVGTPRNGEDIVLGPYSYGKRTRNGQKLMEMAFENNMTILNSQFKKRTSRRWTWISPDGRYKNEIDYFLTNKPNLFEDCGTITNLNFNSNHRMIRARLNAPLAKKRRPFKVKPAMPNNKARIAVIETNLNSVTEASLQYLTTQEKYNILHEILTERPENTESKPKDKGHISKKNIRTPKPEVRPN</sequence>
<dbReference type="CDD" id="cd09076">
    <property type="entry name" value="L1-EN"/>
    <property type="match status" value="1"/>
</dbReference>
<keyword evidence="1" id="KW-0175">Coiled coil</keyword>
<feature type="compositionally biased region" description="Basic and acidic residues" evidence="2">
    <location>
        <begin position="579"/>
        <end position="593"/>
    </location>
</feature>
<dbReference type="InterPro" id="IPR027124">
    <property type="entry name" value="Swc5/CFDP1/2"/>
</dbReference>
<gene>
    <name evidence="5" type="primary">LOC128198269</name>
</gene>
<evidence type="ECO:0000256" key="1">
    <source>
        <dbReference type="SAM" id="Coils"/>
    </source>
</evidence>
<dbReference type="RefSeq" id="XP_052738586.1">
    <property type="nucleotide sequence ID" value="XM_052882626.1"/>
</dbReference>
<dbReference type="Gene3D" id="3.60.10.10">
    <property type="entry name" value="Endonuclease/exonuclease/phosphatase"/>
    <property type="match status" value="1"/>
</dbReference>
<dbReference type="PANTHER" id="PTHR23227">
    <property type="entry name" value="BUCENTAUR RELATED"/>
    <property type="match status" value="1"/>
</dbReference>
<keyword evidence="4" id="KW-1185">Reference proteome</keyword>
<dbReference type="GeneID" id="128198269"/>
<evidence type="ECO:0000313" key="4">
    <source>
        <dbReference type="Proteomes" id="UP001652582"/>
    </source>
</evidence>
<proteinExistence type="predicted"/>
<protein>
    <submittedName>
        <fullName evidence="5">Uncharacterized protein LOC128198269</fullName>
    </submittedName>
</protein>
<feature type="compositionally biased region" description="Basic and acidic residues" evidence="2">
    <location>
        <begin position="177"/>
        <end position="196"/>
    </location>
</feature>
<feature type="compositionally biased region" description="Polar residues" evidence="2">
    <location>
        <begin position="236"/>
        <end position="245"/>
    </location>
</feature>
<dbReference type="Proteomes" id="UP001652582">
    <property type="component" value="Chromosome 7"/>
</dbReference>
<evidence type="ECO:0000313" key="5">
    <source>
        <dbReference type="RefSeq" id="XP_052738586.1"/>
    </source>
</evidence>